<sequence>MSTRATRLILLSTVALALGACSQQPAPTPSAGASVKGQFIEPCEPQLAAQTSPLQTQRYPSDPCGGGPVDPPEDPEYISMPGTPALVAWDSNNTTASAVAGSRLSAQWVPTNATNREDYVRQLFTQVNKNVTPDALNSGLPVVDGRCQVTRVNAVTSVDKLFAEQSTASTVFPSTILQGRFLSVSGNSPTPIHVPSSQRAPVRLVDSYLNTATMPTSTYTDYAQALRQMLVQANADGDFQQSNIMFDVRSASTVEEASRKFNIDFKAFGSDVKGKLDSTSVSSENSVYAVFYQSLYNIRVDLSGNYPVNGLFNSAFGLNEINTLGNVGEIDSTNPPAYATGTTLGRMLIVRVSANASTSELEASVSATFKNGSAGSSIRDKEIMSSSHISVYAAGGPAEPQIAVVRSGNYQNYFDTSRIAISSLMPLAHTINYWDDTLMRVNRTYDYDSRECQAIPSKKVQLRFREVYNDAVIEVKSSGTNTFRRLNYSGNPGTIDVTPELLAEDAEIRVGVIGQSPSWYETFRWKMHVDLLVDGVVKDTFDRNCYGCHSEGNLATWSVNKFTGDVFVVNKWNN</sequence>
<dbReference type="Gene3D" id="3.40.30.40">
    <property type="entry name" value="Perfringolysin"/>
    <property type="match status" value="1"/>
</dbReference>
<organism evidence="3 4">
    <name type="scientific">Deinococcus oregonensis</name>
    <dbReference type="NCBI Taxonomy" id="1805970"/>
    <lineage>
        <taxon>Bacteria</taxon>
        <taxon>Thermotogati</taxon>
        <taxon>Deinococcota</taxon>
        <taxon>Deinococci</taxon>
        <taxon>Deinococcales</taxon>
        <taxon>Deinococcaceae</taxon>
        <taxon>Deinococcus</taxon>
    </lineage>
</organism>
<keyword evidence="2" id="KW-0732">Signal</keyword>
<feature type="region of interest" description="Disordered" evidence="1">
    <location>
        <begin position="50"/>
        <end position="70"/>
    </location>
</feature>
<comment type="caution">
    <text evidence="3">The sequence shown here is derived from an EMBL/GenBank/DDBJ whole genome shotgun (WGS) entry which is preliminary data.</text>
</comment>
<accession>A0ABV6AUY5</accession>
<feature type="signal peptide" evidence="2">
    <location>
        <begin position="1"/>
        <end position="17"/>
    </location>
</feature>
<dbReference type="PROSITE" id="PS51257">
    <property type="entry name" value="PROKAR_LIPOPROTEIN"/>
    <property type="match status" value="1"/>
</dbReference>
<dbReference type="SUPFAM" id="SSF56978">
    <property type="entry name" value="Perfringolysin"/>
    <property type="match status" value="1"/>
</dbReference>
<evidence type="ECO:0000256" key="1">
    <source>
        <dbReference type="SAM" id="MobiDB-lite"/>
    </source>
</evidence>
<dbReference type="Pfam" id="PF01289">
    <property type="entry name" value="Thiol_cytolysin"/>
    <property type="match status" value="1"/>
</dbReference>
<feature type="compositionally biased region" description="Polar residues" evidence="1">
    <location>
        <begin position="50"/>
        <end position="59"/>
    </location>
</feature>
<keyword evidence="4" id="KW-1185">Reference proteome</keyword>
<evidence type="ECO:0000313" key="4">
    <source>
        <dbReference type="Proteomes" id="UP001589733"/>
    </source>
</evidence>
<protein>
    <submittedName>
        <fullName evidence="3">Thiol-activated cytolysin family protein</fullName>
    </submittedName>
</protein>
<dbReference type="Gene3D" id="3.90.840.10">
    <property type="entry name" value="Thiol-activated cytolysin superfamily/Thiol-activated cytolysin, alpha-beta domain"/>
    <property type="match status" value="1"/>
</dbReference>
<proteinExistence type="predicted"/>
<dbReference type="Proteomes" id="UP001589733">
    <property type="component" value="Unassembled WGS sequence"/>
</dbReference>
<dbReference type="InterPro" id="IPR001869">
    <property type="entry name" value="Thiol_cytolysin"/>
</dbReference>
<name>A0ABV6AUY5_9DEIO</name>
<evidence type="ECO:0000256" key="2">
    <source>
        <dbReference type="SAM" id="SignalP"/>
    </source>
</evidence>
<reference evidence="3 4" key="1">
    <citation type="submission" date="2024-09" db="EMBL/GenBank/DDBJ databases">
        <authorList>
            <person name="Sun Q."/>
            <person name="Mori K."/>
        </authorList>
    </citation>
    <scope>NUCLEOTIDE SEQUENCE [LARGE SCALE GENOMIC DNA]</scope>
    <source>
        <strain evidence="3 4">JCM 13503</strain>
    </source>
</reference>
<feature type="chain" id="PRO_5045336690" evidence="2">
    <location>
        <begin position="18"/>
        <end position="574"/>
    </location>
</feature>
<gene>
    <name evidence="3" type="ORF">ACFFLM_04915</name>
</gene>
<dbReference type="InterPro" id="IPR036363">
    <property type="entry name" value="Thiol_cytolysin_ab_sf"/>
</dbReference>
<dbReference type="RefSeq" id="WP_380006125.1">
    <property type="nucleotide sequence ID" value="NZ_JBHLYR010000013.1"/>
</dbReference>
<evidence type="ECO:0000313" key="3">
    <source>
        <dbReference type="EMBL" id="MFB9991320.1"/>
    </source>
</evidence>
<dbReference type="InterPro" id="IPR036359">
    <property type="entry name" value="Thiol_cytolysin_sf"/>
</dbReference>
<dbReference type="EMBL" id="JBHLYR010000013">
    <property type="protein sequence ID" value="MFB9991320.1"/>
    <property type="molecule type" value="Genomic_DNA"/>
</dbReference>